<keyword evidence="2" id="KW-1185">Reference proteome</keyword>
<dbReference type="EMBL" id="CCKQ01007958">
    <property type="protein sequence ID" value="CDW79397.1"/>
    <property type="molecule type" value="Genomic_DNA"/>
</dbReference>
<reference evidence="1 2" key="1">
    <citation type="submission" date="2014-06" db="EMBL/GenBank/DDBJ databases">
        <authorList>
            <person name="Swart Estienne"/>
        </authorList>
    </citation>
    <scope>NUCLEOTIDE SEQUENCE [LARGE SCALE GENOMIC DNA]</scope>
    <source>
        <strain evidence="1 2">130c</strain>
    </source>
</reference>
<dbReference type="AlphaFoldDB" id="A0A078ACY5"/>
<organism evidence="1 2">
    <name type="scientific">Stylonychia lemnae</name>
    <name type="common">Ciliate</name>
    <dbReference type="NCBI Taxonomy" id="5949"/>
    <lineage>
        <taxon>Eukaryota</taxon>
        <taxon>Sar</taxon>
        <taxon>Alveolata</taxon>
        <taxon>Ciliophora</taxon>
        <taxon>Intramacronucleata</taxon>
        <taxon>Spirotrichea</taxon>
        <taxon>Stichotrichia</taxon>
        <taxon>Sporadotrichida</taxon>
        <taxon>Oxytrichidae</taxon>
        <taxon>Stylonychinae</taxon>
        <taxon>Stylonychia</taxon>
    </lineage>
</organism>
<protein>
    <submittedName>
        <fullName evidence="1">Uncharacterized protein</fullName>
    </submittedName>
</protein>
<sequence length="295" mass="34665">MPTSKFKNFDNEVGSILLNQNEGGQAHNGNMPGINTSSQHDLINSFEYGSIKNYIENQQKRRLQQLTKDQFLNLNYHKRKSIIQKKLDEKQNEIVNDQTMSFFIKKCFSGNITPKKVTRDEDGQISYIPTVSPLLGHKKSSVPFIEEQFHQKLLKFNYPQIFTKNFRAKELDKSFEKLSMPQKYQLLESVINYLDQDFMELRDQNEVSRKEFVKKMQEERLRQLYKKRDPSPSDVLVPIKQMKKRNINQSGSLSVIKRKNNTFFLQRDLGFDGKNNDRFMDDGRIAHHRSKAMAS</sequence>
<dbReference type="Proteomes" id="UP000039865">
    <property type="component" value="Unassembled WGS sequence"/>
</dbReference>
<evidence type="ECO:0000313" key="2">
    <source>
        <dbReference type="Proteomes" id="UP000039865"/>
    </source>
</evidence>
<evidence type="ECO:0000313" key="1">
    <source>
        <dbReference type="EMBL" id="CDW79397.1"/>
    </source>
</evidence>
<dbReference type="InParanoid" id="A0A078ACY5"/>
<name>A0A078ACY5_STYLE</name>
<proteinExistence type="predicted"/>
<accession>A0A078ACY5</accession>
<gene>
    <name evidence="1" type="primary">Contig7245.g7749</name>
    <name evidence="1" type="ORF">STYLEM_8385</name>
</gene>